<dbReference type="VEuPathDB" id="FungiDB:FUN_017614"/>
<feature type="domain" description="Protein kinase" evidence="2">
    <location>
        <begin position="137"/>
        <end position="407"/>
    </location>
</feature>
<sequence length="605" mass="70843">MSYSENQSVNAALNRAKALIDFNICNDIHKQFEFVRQTLLADNSLTENEKYEAIIIYTKVYDSYKVMYNSGTKRTCENCNQECLATLYCELCIRNYLKAKFSNWTSGNVNIDNLIKECQMETLKPNRIVEWIPYNNLKNIKYLTKGGFSEIYTADWIDGYYIEWDSKEQQLKRFGRHQVILKKLENVENANQSWLEEAKSHLTLSTKYPDIVKCYGLTQDPSNGNYMLAMVRLDIDLRKYLQQNHKQLTWRERIQIAVYVIKSLRIIHKENAIHRDLHSGNILFKNKFTISDLGFCGPADKPLKSIYGNLPYIAPEVIIGKEQTFKSDIYSIAMLMWEISSGQPPFINYDHDYDLAMNIVNGIRPKIEPGTPSEYKNLMKQCWDADPSNRPDINTLRKKINEINLFYQKELDELLTQPEENNSFEIEHHTSSNILSTRTPSEYKNLMKQCWDADPSNRPDIHALWEKINEINLFYQNKSDELLTQPEENNNFEIENHTSGNILSTSRLHHFENLSEPRNATEGELEAFYIDDIDKSNNKESSTSKISTIFKDVQNEDKRETIQQQINQHHHDNVDYEDEVYNNPNFHSEKQDTFELPDADNEMNL</sequence>
<feature type="compositionally biased region" description="Acidic residues" evidence="1">
    <location>
        <begin position="595"/>
        <end position="605"/>
    </location>
</feature>
<accession>A0A2N0QZF2</accession>
<dbReference type="PROSITE" id="PS50011">
    <property type="entry name" value="PROTEIN_KINASE_DOM"/>
    <property type="match status" value="1"/>
</dbReference>
<dbReference type="VEuPathDB" id="FungiDB:RhiirFUN_026648"/>
<evidence type="ECO:0000313" key="4">
    <source>
        <dbReference type="Proteomes" id="UP000232688"/>
    </source>
</evidence>
<reference evidence="3 4" key="1">
    <citation type="submission" date="2017-10" db="EMBL/GenBank/DDBJ databases">
        <title>Extensive intraspecific genome diversity in a model arbuscular mycorrhizal fungus.</title>
        <authorList>
            <person name="Chen E.C.H."/>
            <person name="Morin E."/>
            <person name="Baudet D."/>
            <person name="Noel J."/>
            <person name="Ndikumana S."/>
            <person name="Charron P."/>
            <person name="St-Onge C."/>
            <person name="Giorgi J."/>
            <person name="Grigoriev I.V."/>
            <person name="Roux C."/>
            <person name="Martin F.M."/>
            <person name="Corradi N."/>
        </authorList>
    </citation>
    <scope>NUCLEOTIDE SEQUENCE [LARGE SCALE GENOMIC DNA]</scope>
    <source>
        <strain evidence="3 4">A1</strain>
    </source>
</reference>
<dbReference type="InterPro" id="IPR001245">
    <property type="entry name" value="Ser-Thr/Tyr_kinase_cat_dom"/>
</dbReference>
<feature type="region of interest" description="Disordered" evidence="1">
    <location>
        <begin position="585"/>
        <end position="605"/>
    </location>
</feature>
<evidence type="ECO:0000256" key="1">
    <source>
        <dbReference type="SAM" id="MobiDB-lite"/>
    </source>
</evidence>
<dbReference type="InterPro" id="IPR051681">
    <property type="entry name" value="Ser/Thr_Kinases-Pseudokinases"/>
</dbReference>
<dbReference type="Gene3D" id="1.10.510.10">
    <property type="entry name" value="Transferase(Phosphotransferase) domain 1"/>
    <property type="match status" value="2"/>
</dbReference>
<dbReference type="EMBL" id="LLXH01002143">
    <property type="protein sequence ID" value="PKC56447.1"/>
    <property type="molecule type" value="Genomic_DNA"/>
</dbReference>
<dbReference type="InterPro" id="IPR011009">
    <property type="entry name" value="Kinase-like_dom_sf"/>
</dbReference>
<dbReference type="Pfam" id="PF07714">
    <property type="entry name" value="PK_Tyr_Ser-Thr"/>
    <property type="match status" value="1"/>
</dbReference>
<evidence type="ECO:0000313" key="3">
    <source>
        <dbReference type="EMBL" id="PKC56447.1"/>
    </source>
</evidence>
<reference evidence="3 4" key="2">
    <citation type="submission" date="2017-10" db="EMBL/GenBank/DDBJ databases">
        <title>Genome analyses suggest a sexual origin of heterokaryosis in a supposedly ancient asexual fungus.</title>
        <authorList>
            <person name="Corradi N."/>
            <person name="Sedzielewska K."/>
            <person name="Noel J."/>
            <person name="Charron P."/>
            <person name="Farinelli L."/>
            <person name="Marton T."/>
            <person name="Kruger M."/>
            <person name="Pelin A."/>
            <person name="Brachmann A."/>
            <person name="Corradi N."/>
        </authorList>
    </citation>
    <scope>NUCLEOTIDE SEQUENCE [LARGE SCALE GENOMIC DNA]</scope>
    <source>
        <strain evidence="3 4">A1</strain>
    </source>
</reference>
<name>A0A2N0QZF2_9GLOM</name>
<dbReference type="InterPro" id="IPR000719">
    <property type="entry name" value="Prot_kinase_dom"/>
</dbReference>
<protein>
    <submittedName>
        <fullName evidence="3">Kinase-like protein</fullName>
    </submittedName>
</protein>
<gene>
    <name evidence="3" type="ORF">RhiirA1_542100</name>
</gene>
<comment type="caution">
    <text evidence="3">The sequence shown here is derived from an EMBL/GenBank/DDBJ whole genome shotgun (WGS) entry which is preliminary data.</text>
</comment>
<dbReference type="PANTHER" id="PTHR44329">
    <property type="entry name" value="SERINE/THREONINE-PROTEIN KINASE TNNI3K-RELATED"/>
    <property type="match status" value="1"/>
</dbReference>
<organism evidence="3 4">
    <name type="scientific">Rhizophagus irregularis</name>
    <dbReference type="NCBI Taxonomy" id="588596"/>
    <lineage>
        <taxon>Eukaryota</taxon>
        <taxon>Fungi</taxon>
        <taxon>Fungi incertae sedis</taxon>
        <taxon>Mucoromycota</taxon>
        <taxon>Glomeromycotina</taxon>
        <taxon>Glomeromycetes</taxon>
        <taxon>Glomerales</taxon>
        <taxon>Glomeraceae</taxon>
        <taxon>Rhizophagus</taxon>
    </lineage>
</organism>
<dbReference type="Proteomes" id="UP000232688">
    <property type="component" value="Unassembled WGS sequence"/>
</dbReference>
<dbReference type="GO" id="GO:0004674">
    <property type="term" value="F:protein serine/threonine kinase activity"/>
    <property type="evidence" value="ECO:0007669"/>
    <property type="project" value="TreeGrafter"/>
</dbReference>
<dbReference type="SUPFAM" id="SSF56112">
    <property type="entry name" value="Protein kinase-like (PK-like)"/>
    <property type="match status" value="1"/>
</dbReference>
<dbReference type="GO" id="GO:0005524">
    <property type="term" value="F:ATP binding"/>
    <property type="evidence" value="ECO:0007669"/>
    <property type="project" value="InterPro"/>
</dbReference>
<keyword evidence="3" id="KW-0418">Kinase</keyword>
<dbReference type="VEuPathDB" id="FungiDB:FUN_003409"/>
<dbReference type="VEuPathDB" id="FungiDB:RhiirA1_542100"/>
<proteinExistence type="predicted"/>
<keyword evidence="3" id="KW-0808">Transferase</keyword>
<dbReference type="AlphaFoldDB" id="A0A2N0QZF2"/>
<evidence type="ECO:0000259" key="2">
    <source>
        <dbReference type="PROSITE" id="PS50011"/>
    </source>
</evidence>